<dbReference type="SMART" id="SM00429">
    <property type="entry name" value="IPT"/>
    <property type="match status" value="6"/>
</dbReference>
<feature type="domain" description="IPT/TIG" evidence="4">
    <location>
        <begin position="91"/>
        <end position="170"/>
    </location>
</feature>
<dbReference type="InterPro" id="IPR014756">
    <property type="entry name" value="Ig_E-set"/>
</dbReference>
<dbReference type="CDD" id="cd00603">
    <property type="entry name" value="IPT_PCSR"/>
    <property type="match status" value="1"/>
</dbReference>
<dbReference type="SUPFAM" id="SSF49464">
    <property type="entry name" value="Carboxypeptidase regulatory domain-like"/>
    <property type="match status" value="1"/>
</dbReference>
<proteinExistence type="predicted"/>
<keyword evidence="1 3" id="KW-0732">Signal</keyword>
<dbReference type="InterPro" id="IPR008969">
    <property type="entry name" value="CarboxyPept-like_regulatory"/>
</dbReference>
<evidence type="ECO:0000313" key="6">
    <source>
        <dbReference type="Proteomes" id="UP000315995"/>
    </source>
</evidence>
<feature type="domain" description="IPT/TIG" evidence="4">
    <location>
        <begin position="511"/>
        <end position="593"/>
    </location>
</feature>
<feature type="domain" description="IPT/TIG" evidence="4">
    <location>
        <begin position="343"/>
        <end position="426"/>
    </location>
</feature>
<dbReference type="PANTHER" id="PTHR46769">
    <property type="entry name" value="POLYCYSTIC KIDNEY AND HEPATIC DISEASE 1 (AUTOSOMAL RECESSIVE)-LIKE 1"/>
    <property type="match status" value="1"/>
</dbReference>
<dbReference type="Proteomes" id="UP000315995">
    <property type="component" value="Chromosome"/>
</dbReference>
<feature type="domain" description="IPT/TIG" evidence="4">
    <location>
        <begin position="172"/>
        <end position="254"/>
    </location>
</feature>
<dbReference type="SUPFAM" id="SSF81296">
    <property type="entry name" value="E set domains"/>
    <property type="match status" value="6"/>
</dbReference>
<dbReference type="InterPro" id="IPR052387">
    <property type="entry name" value="Fibrocystin"/>
</dbReference>
<reference evidence="5 6" key="1">
    <citation type="submission" date="2019-06" db="EMBL/GenBank/DDBJ databases">
        <title>Persicimonas caeni gen. nov., sp. nov., a predatory bacterium isolated from solar saltern.</title>
        <authorList>
            <person name="Wang S."/>
        </authorList>
    </citation>
    <scope>NUCLEOTIDE SEQUENCE [LARGE SCALE GENOMIC DNA]</scope>
    <source>
        <strain evidence="5 6">YN101</strain>
    </source>
</reference>
<evidence type="ECO:0000256" key="2">
    <source>
        <dbReference type="SAM" id="MobiDB-lite"/>
    </source>
</evidence>
<feature type="domain" description="IPT/TIG" evidence="4">
    <location>
        <begin position="428"/>
        <end position="509"/>
    </location>
</feature>
<dbReference type="Gene3D" id="2.60.40.10">
    <property type="entry name" value="Immunoglobulins"/>
    <property type="match status" value="6"/>
</dbReference>
<accession>A0A4Y6PXE8</accession>
<evidence type="ECO:0000256" key="1">
    <source>
        <dbReference type="ARBA" id="ARBA00022729"/>
    </source>
</evidence>
<dbReference type="OrthoDB" id="5475758at2"/>
<feature type="compositionally biased region" description="Acidic residues" evidence="2">
    <location>
        <begin position="53"/>
        <end position="63"/>
    </location>
</feature>
<protein>
    <recommendedName>
        <fullName evidence="4">IPT/TIG domain-containing protein</fullName>
    </recommendedName>
</protein>
<name>A0A4Y6PXE8_PERCE</name>
<dbReference type="EMBL" id="CP041186">
    <property type="protein sequence ID" value="QDG52986.1"/>
    <property type="molecule type" value="Genomic_DNA"/>
</dbReference>
<accession>A0A5B8YA89</accession>
<dbReference type="CDD" id="cd00102">
    <property type="entry name" value="IPT"/>
    <property type="match status" value="4"/>
</dbReference>
<dbReference type="AlphaFoldDB" id="A0A4Y6PXE8"/>
<dbReference type="PANTHER" id="PTHR46769:SF2">
    <property type="entry name" value="FIBROCYSTIN-L ISOFORM 2 PRECURSOR-RELATED"/>
    <property type="match status" value="1"/>
</dbReference>
<feature type="domain" description="IPT/TIG" evidence="4">
    <location>
        <begin position="256"/>
        <end position="339"/>
    </location>
</feature>
<gene>
    <name evidence="5" type="ORF">FIV42_20220</name>
</gene>
<feature type="signal peptide" evidence="3">
    <location>
        <begin position="1"/>
        <end position="24"/>
    </location>
</feature>
<evidence type="ECO:0000259" key="4">
    <source>
        <dbReference type="SMART" id="SM00429"/>
    </source>
</evidence>
<dbReference type="InterPro" id="IPR002909">
    <property type="entry name" value="IPT_dom"/>
</dbReference>
<feature type="region of interest" description="Disordered" evidence="2">
    <location>
        <begin position="27"/>
        <end position="82"/>
    </location>
</feature>
<feature type="compositionally biased region" description="Low complexity" evidence="2">
    <location>
        <begin position="30"/>
        <end position="52"/>
    </location>
</feature>
<organism evidence="5 6">
    <name type="scientific">Persicimonas caeni</name>
    <dbReference type="NCBI Taxonomy" id="2292766"/>
    <lineage>
        <taxon>Bacteria</taxon>
        <taxon>Deltaproteobacteria</taxon>
        <taxon>Bradymonadales</taxon>
        <taxon>Bradymonadaceae</taxon>
        <taxon>Persicimonas</taxon>
    </lineage>
</organism>
<sequence>MLRASLRRIPVLFAVLLVLASACSDDTEQGDAGVIDAGADATTPDTTSPDTDAGPDLDATDGPDDVRQPRDTDDEWNWDVGGDTAEQPFFLEKVVPPSGPVDGGNRVRLVGTGFEPGTRVFFGSREMSVDVASQQMLGRVPSASGPGPVTIKAISPGGETQTLVDGYEYVQGLSIDSVSPSLLPTDGGVEVEIRGSGFGPQAAVSFSGEPALRVTFVDAELLRVVAPPRRRGYADVRVTTPAESKVAERAVEYFAPLEISRVAPASGPVAGGQTVTVEGEGFSSSTRFFFGGEPAEIQSIDPQASTATLLTPAGSAGLVDVSAENSRDSTIFEDGYLYRADDAATLAALSPGFGPASGGTEVLLRGNGFDGAGVEFVFGTNVATVVDRGATWARVQTPAGAVGTVDVVMRDANGEIDRLASAFEYRQALWVDAVAPQQGPADGGTSVTLTGTGFAGTDRVEFGGIAAPFTVVSDSEIEATTPAHGAGSVDVVVERDGVEARLRDGFLYTEQLEIWGFTPIRGSIAGNTYVEVRGRGLYGALRVFFDSEEAPVVQRIDRNNLLLYTPPHQVGEAQVSVEAGSQQADAPYPYEYFNPASRFGGASGGAVDGAVNVSVYSRGGGPIPGAFVMLSTRGDTQYQGVTDANGQVTLSGPDVLGPQTVTATAKDFSSATIETVDAENVTLFLTYIKPDPSQGGGGGNQGPPSGIIRGEVSTEGKLSDPENQNTYDMAIVGTTQEAIYSYPTDPGPGAVVLGSGQYEIRSRIGDLAVVALCGVYNDATDTFDPQFMGVERYMFVSDGGEYEADILCNIPLDNTATVKLINPVYSPTGPDTNLVRSYWDFGFEGIFESPLVGRGLSDILQVPRQPEPTGILSDLSFTFVGGSFTGTYSPSTQTQLRDITDLSQTIVLPPLLDVPEPVSPAIGGTVENNTITFQAAGPYYPDFYSVTLVNSDGMPFWQFVIPGTDNTIRLPDFPDFSFLPPEVRPNPMETDRIYMTVIGIRAAQGFAYEGFSYQDLSFDAWRAYSLTRWSFLPPAP</sequence>
<feature type="chain" id="PRO_5030106624" description="IPT/TIG domain-containing protein" evidence="3">
    <location>
        <begin position="25"/>
        <end position="1036"/>
    </location>
</feature>
<dbReference type="Pfam" id="PF13620">
    <property type="entry name" value="CarboxypepD_reg"/>
    <property type="match status" value="1"/>
</dbReference>
<evidence type="ECO:0000313" key="5">
    <source>
        <dbReference type="EMBL" id="QDG52986.1"/>
    </source>
</evidence>
<dbReference type="PROSITE" id="PS51257">
    <property type="entry name" value="PROKAR_LIPOPROTEIN"/>
    <property type="match status" value="1"/>
</dbReference>
<feature type="region of interest" description="Disordered" evidence="2">
    <location>
        <begin position="692"/>
        <end position="724"/>
    </location>
</feature>
<dbReference type="InterPro" id="IPR013783">
    <property type="entry name" value="Ig-like_fold"/>
</dbReference>
<evidence type="ECO:0000256" key="3">
    <source>
        <dbReference type="SAM" id="SignalP"/>
    </source>
</evidence>
<dbReference type="RefSeq" id="WP_141199447.1">
    <property type="nucleotide sequence ID" value="NZ_CP041186.1"/>
</dbReference>
<dbReference type="Pfam" id="PF01833">
    <property type="entry name" value="TIG"/>
    <property type="match status" value="6"/>
</dbReference>
<keyword evidence="6" id="KW-1185">Reference proteome</keyword>